<evidence type="ECO:0000256" key="1">
    <source>
        <dbReference type="SAM" id="MobiDB-lite"/>
    </source>
</evidence>
<dbReference type="RefSeq" id="WP_169764900.1">
    <property type="nucleotide sequence ID" value="NZ_JABCUR010000003.1"/>
</dbReference>
<organism evidence="3 5">
    <name type="scientific">Mobiluncus mulieris</name>
    <dbReference type="NCBI Taxonomy" id="2052"/>
    <lineage>
        <taxon>Bacteria</taxon>
        <taxon>Bacillati</taxon>
        <taxon>Actinomycetota</taxon>
        <taxon>Actinomycetes</taxon>
        <taxon>Actinomycetales</taxon>
        <taxon>Actinomycetaceae</taxon>
        <taxon>Mobiluncus</taxon>
    </lineage>
</organism>
<comment type="caution">
    <text evidence="3">The sequence shown here is derived from an EMBL/GenBank/DDBJ whole genome shotgun (WGS) entry which is preliminary data.</text>
</comment>
<name>A0A7Y0U0L0_9ACTO</name>
<keyword evidence="2" id="KW-0812">Transmembrane</keyword>
<keyword evidence="2" id="KW-0472">Membrane</keyword>
<dbReference type="AlphaFoldDB" id="A0A7Y0U0L0"/>
<evidence type="ECO:0000313" key="3">
    <source>
        <dbReference type="EMBL" id="NMW64754.1"/>
    </source>
</evidence>
<evidence type="ECO:0000256" key="2">
    <source>
        <dbReference type="SAM" id="Phobius"/>
    </source>
</evidence>
<keyword evidence="2" id="KW-1133">Transmembrane helix</keyword>
<proteinExistence type="predicted"/>
<evidence type="ECO:0000313" key="5">
    <source>
        <dbReference type="Proteomes" id="UP000578252"/>
    </source>
</evidence>
<evidence type="ECO:0000313" key="4">
    <source>
        <dbReference type="EMBL" id="NMW93473.1"/>
    </source>
</evidence>
<dbReference type="EMBL" id="JABCUV010000007">
    <property type="protein sequence ID" value="NMW93473.1"/>
    <property type="molecule type" value="Genomic_DNA"/>
</dbReference>
<evidence type="ECO:0000313" key="6">
    <source>
        <dbReference type="Proteomes" id="UP000582487"/>
    </source>
</evidence>
<protein>
    <submittedName>
        <fullName evidence="3">Uncharacterized protein</fullName>
    </submittedName>
</protein>
<dbReference type="EMBL" id="JABCUR010000003">
    <property type="protein sequence ID" value="NMW64754.1"/>
    <property type="molecule type" value="Genomic_DNA"/>
</dbReference>
<gene>
    <name evidence="4" type="ORF">HHJ74_07165</name>
    <name evidence="3" type="ORF">HHJ78_04235</name>
</gene>
<sequence>MKSFLAKHKTLLLMGLLTIGAVGSVVFSMFFNQQATPSVSLTGSAIGGRIPATKTPIRPEAPTPGGGASGLVEPPAVGMKGVIPGDEAKTPKSYSRKAVLPRRDTTGLFYPPDQDGVDTCKDIAPWVVEAMSLDQDMVDLGRDRIRSEWLKHLSTSKSSQWDSPWFEGMRTNFWQYTGLDSKDWGKEIKDKGLKVTQNVVATKPMELDDISAFWGAQKYDAMFWPQTVLGLQVCEVTTSKNITQSGQAPEDVQLQEQHWGVAINTKTGSKKNWEVEGIWLM</sequence>
<dbReference type="Proteomes" id="UP000578252">
    <property type="component" value="Unassembled WGS sequence"/>
</dbReference>
<feature type="transmembrane region" description="Helical" evidence="2">
    <location>
        <begin position="12"/>
        <end position="31"/>
    </location>
</feature>
<reference evidence="5 6" key="1">
    <citation type="submission" date="2020-04" db="EMBL/GenBank/DDBJ databases">
        <title>Antimicrobial susceptibility and clonality of vaginal-derived multi-drug resistant Mobiluncus isolates in China.</title>
        <authorList>
            <person name="Zhang X."/>
        </authorList>
    </citation>
    <scope>NUCLEOTIDE SEQUENCE [LARGE SCALE GENOMIC DNA]</scope>
    <source>
        <strain evidence="3 5">13</strain>
        <strain evidence="4 6">7</strain>
    </source>
</reference>
<dbReference type="Proteomes" id="UP000582487">
    <property type="component" value="Unassembled WGS sequence"/>
</dbReference>
<feature type="region of interest" description="Disordered" evidence="1">
    <location>
        <begin position="50"/>
        <end position="96"/>
    </location>
</feature>
<accession>A0A7Y0U0L0</accession>